<evidence type="ECO:0000313" key="2">
    <source>
        <dbReference type="EMBL" id="SDS76976.1"/>
    </source>
</evidence>
<dbReference type="PANTHER" id="PTHR48228">
    <property type="entry name" value="SUCCINYL-COA--D-CITRAMALATE COA-TRANSFERASE"/>
    <property type="match status" value="1"/>
</dbReference>
<keyword evidence="2" id="KW-0808">Transferase</keyword>
<dbReference type="AlphaFoldDB" id="A0A1H1UY09"/>
<sequence>MPPADTAGLRTWWGGPLDAEGLALASVGAAAAALDRYTGAAGRYTASPELTAAAFDSSGHLRIAGRTLQGFAPLSGFRRTRDGWIRLHANYPHHRQRLLQALDATTTEEAEAALRGMDSLEAESALQARGAVAAAVRTRAEWQASDMGRAAAAGPWIVLDPQVPDGPAAGAATQGGGRRDIPQPGGNPRRPLAGVRVLDLTRVIAGPVSTRLLAALGADVLRIDPPALPELSDQFVDTAFGKRSAVADLGRPGTRAALERLVAGADVVITGYRGGSLDRFGLDTASLLSTRPDLAVVTLNSWGTDGPWSRLRGFDSIVQAASGIAHLYGMTDDAGWRPGALPVQALDHATGYGAAAAAVTLLARRRESGAGGSARLSLARTAEELFRLPPNPHGLQALPSPEYRTVASSYGELRYVGPPLLVEGQPLDYPGPPPPYGSSAMDWVPDGD</sequence>
<dbReference type="Pfam" id="PF02515">
    <property type="entry name" value="CoA_transf_3"/>
    <property type="match status" value="1"/>
</dbReference>
<dbReference type="InterPro" id="IPR044855">
    <property type="entry name" value="CoA-Trfase_III_dom3_sf"/>
</dbReference>
<organism evidence="2 3">
    <name type="scientific">Pseudarthrobacter equi</name>
    <dbReference type="NCBI Taxonomy" id="728066"/>
    <lineage>
        <taxon>Bacteria</taxon>
        <taxon>Bacillati</taxon>
        <taxon>Actinomycetota</taxon>
        <taxon>Actinomycetes</taxon>
        <taxon>Micrococcales</taxon>
        <taxon>Micrococcaceae</taxon>
        <taxon>Pseudarthrobacter</taxon>
    </lineage>
</organism>
<feature type="region of interest" description="Disordered" evidence="1">
    <location>
        <begin position="424"/>
        <end position="448"/>
    </location>
</feature>
<evidence type="ECO:0000256" key="1">
    <source>
        <dbReference type="SAM" id="MobiDB-lite"/>
    </source>
</evidence>
<dbReference type="Proteomes" id="UP000198751">
    <property type="component" value="Chromosome I"/>
</dbReference>
<dbReference type="OrthoDB" id="9058532at2"/>
<dbReference type="RefSeq" id="WP_091717782.1">
    <property type="nucleotide sequence ID" value="NZ_LT629779.1"/>
</dbReference>
<keyword evidence="3" id="KW-1185">Reference proteome</keyword>
<dbReference type="GO" id="GO:0016740">
    <property type="term" value="F:transferase activity"/>
    <property type="evidence" value="ECO:0007669"/>
    <property type="project" value="UniProtKB-KW"/>
</dbReference>
<dbReference type="Gene3D" id="3.30.1540.10">
    <property type="entry name" value="formyl-coa transferase, domain 3"/>
    <property type="match status" value="1"/>
</dbReference>
<dbReference type="InterPro" id="IPR023606">
    <property type="entry name" value="CoA-Trfase_III_dom_1_sf"/>
</dbReference>
<feature type="region of interest" description="Disordered" evidence="1">
    <location>
        <begin position="162"/>
        <end position="192"/>
    </location>
</feature>
<dbReference type="Gene3D" id="3.40.50.10540">
    <property type="entry name" value="Crotonobetainyl-coa:carnitine coa-transferase, domain 1"/>
    <property type="match status" value="1"/>
</dbReference>
<protein>
    <submittedName>
        <fullName evidence="2">CoA-transferase family III</fullName>
    </submittedName>
</protein>
<dbReference type="InterPro" id="IPR050509">
    <property type="entry name" value="CoA-transferase_III"/>
</dbReference>
<dbReference type="EMBL" id="LT629779">
    <property type="protein sequence ID" value="SDS76976.1"/>
    <property type="molecule type" value="Genomic_DNA"/>
</dbReference>
<gene>
    <name evidence="2" type="ORF">SAMN04489743_0814</name>
</gene>
<accession>A0A1H1UY09</accession>
<dbReference type="SUPFAM" id="SSF89796">
    <property type="entry name" value="CoA-transferase family III (CaiB/BaiF)"/>
    <property type="match status" value="2"/>
</dbReference>
<proteinExistence type="predicted"/>
<evidence type="ECO:0000313" key="3">
    <source>
        <dbReference type="Proteomes" id="UP000198751"/>
    </source>
</evidence>
<dbReference type="PANTHER" id="PTHR48228:SF4">
    <property type="entry name" value="BLR3030 PROTEIN"/>
    <property type="match status" value="1"/>
</dbReference>
<name>A0A1H1UY09_9MICC</name>
<reference evidence="3" key="1">
    <citation type="submission" date="2016-10" db="EMBL/GenBank/DDBJ databases">
        <authorList>
            <person name="Varghese N."/>
            <person name="Submissions S."/>
        </authorList>
    </citation>
    <scope>NUCLEOTIDE SEQUENCE [LARGE SCALE GENOMIC DNA]</scope>
    <source>
        <strain evidence="3">IMMIB L-1606</strain>
    </source>
</reference>
<dbReference type="InterPro" id="IPR003673">
    <property type="entry name" value="CoA-Trfase_fam_III"/>
</dbReference>